<dbReference type="RefSeq" id="WP_158740969.1">
    <property type="nucleotide sequence ID" value="NZ_JAFBEP010000025.1"/>
</dbReference>
<reference evidence="2 3" key="1">
    <citation type="submission" date="2019-12" db="EMBL/GenBank/DDBJ databases">
        <title>Defluviitalea raffinosedens, isolated from a biogas fermenter, genome sequencing and characterization.</title>
        <authorList>
            <person name="Rettenmaier R."/>
            <person name="Schneider M."/>
            <person name="Neuhaus K."/>
            <person name="Liebl W."/>
            <person name="Zverlov V."/>
        </authorList>
    </citation>
    <scope>NUCLEOTIDE SEQUENCE [LARGE SCALE GENOMIC DNA]</scope>
    <source>
        <strain evidence="2 3">249c-K6</strain>
    </source>
</reference>
<dbReference type="OrthoDB" id="9981312at2"/>
<dbReference type="Proteomes" id="UP000483018">
    <property type="component" value="Unassembled WGS sequence"/>
</dbReference>
<comment type="caution">
    <text evidence="2">The sequence shown here is derived from an EMBL/GenBank/DDBJ whole genome shotgun (WGS) entry which is preliminary data.</text>
</comment>
<evidence type="ECO:0000256" key="1">
    <source>
        <dbReference type="SAM" id="Phobius"/>
    </source>
</evidence>
<organism evidence="2 3">
    <name type="scientific">Defluviitalea raffinosedens</name>
    <dbReference type="NCBI Taxonomy" id="1450156"/>
    <lineage>
        <taxon>Bacteria</taxon>
        <taxon>Bacillati</taxon>
        <taxon>Bacillota</taxon>
        <taxon>Clostridia</taxon>
        <taxon>Lachnospirales</taxon>
        <taxon>Defluviitaleaceae</taxon>
        <taxon>Defluviitalea</taxon>
    </lineage>
</organism>
<accession>A0A7C8HHJ2</accession>
<keyword evidence="1" id="KW-1133">Transmembrane helix</keyword>
<keyword evidence="1" id="KW-0812">Transmembrane</keyword>
<keyword evidence="3" id="KW-1185">Reference proteome</keyword>
<sequence>MFWTGIIIGIFIGATLGILVMSMAISAARNSSEEHRRSIYGMETSEELAPNVHYKKDKKEEKDKKS</sequence>
<protein>
    <submittedName>
        <fullName evidence="2">Uncharacterized protein</fullName>
    </submittedName>
</protein>
<dbReference type="EMBL" id="WSLF01000009">
    <property type="protein sequence ID" value="KAE9633212.1"/>
    <property type="molecule type" value="Genomic_DNA"/>
</dbReference>
<dbReference type="AlphaFoldDB" id="A0A7C8HHJ2"/>
<proteinExistence type="predicted"/>
<gene>
    <name evidence="2" type="ORF">GND95_10100</name>
</gene>
<name>A0A7C8HHJ2_9FIRM</name>
<evidence type="ECO:0000313" key="2">
    <source>
        <dbReference type="EMBL" id="KAE9633212.1"/>
    </source>
</evidence>
<evidence type="ECO:0000313" key="3">
    <source>
        <dbReference type="Proteomes" id="UP000483018"/>
    </source>
</evidence>
<feature type="transmembrane region" description="Helical" evidence="1">
    <location>
        <begin position="6"/>
        <end position="28"/>
    </location>
</feature>
<keyword evidence="1" id="KW-0472">Membrane</keyword>